<accession>A0A1B7LZ46</accession>
<dbReference type="OrthoDB" id="9803065at2"/>
<protein>
    <submittedName>
        <fullName evidence="8">Cytochrome C biogenesis protein ResC</fullName>
    </submittedName>
</protein>
<keyword evidence="9" id="KW-1185">Reference proteome</keyword>
<keyword evidence="3 6" id="KW-0812">Transmembrane</keyword>
<dbReference type="Proteomes" id="UP000078292">
    <property type="component" value="Unassembled WGS sequence"/>
</dbReference>
<dbReference type="InterPro" id="IPR003834">
    <property type="entry name" value="Cyt_c_assmbl_TM_dom"/>
</dbReference>
<dbReference type="Pfam" id="PF02683">
    <property type="entry name" value="DsbD_TM"/>
    <property type="match status" value="1"/>
</dbReference>
<sequence>MTASNNVFAEIALDGSLLLAVPVAILAGLVSFLSPCVLPLVPGYLGYVTGLTGVNLHDQQRGRMFAGMSLFVLGFTLVFVVLGLVFSSVFVWLQRDGQWLTQVLGGVVILMGVAFMGGLSWFQRDRKINYRPRAGLLGAPLLGVIFGLGWAPCIGPTISAVLMLSTAGSPDPLRGGLLAFVYCLGLGVPFILIALGFNKLTGTLAFFRRHQHTMTRLGGGLLIGLGILMVSGIWSTWVIELQTWFANEVRLPI</sequence>
<evidence type="ECO:0000256" key="1">
    <source>
        <dbReference type="ARBA" id="ARBA00004141"/>
    </source>
</evidence>
<name>A0A1B7LZ46_9MICC</name>
<comment type="caution">
    <text evidence="8">The sequence shown here is derived from an EMBL/GenBank/DDBJ whole genome shotgun (WGS) entry which is preliminary data.</text>
</comment>
<organism evidence="8 9">
    <name type="scientific">Enteractinococcus helveticum</name>
    <dbReference type="NCBI Taxonomy" id="1837282"/>
    <lineage>
        <taxon>Bacteria</taxon>
        <taxon>Bacillati</taxon>
        <taxon>Actinomycetota</taxon>
        <taxon>Actinomycetes</taxon>
        <taxon>Micrococcales</taxon>
        <taxon>Micrococcaceae</taxon>
    </lineage>
</organism>
<dbReference type="PANTHER" id="PTHR31272">
    <property type="entry name" value="CYTOCHROME C-TYPE BIOGENESIS PROTEIN HI_1454-RELATED"/>
    <property type="match status" value="1"/>
</dbReference>
<evidence type="ECO:0000259" key="7">
    <source>
        <dbReference type="Pfam" id="PF02683"/>
    </source>
</evidence>
<keyword evidence="4 6" id="KW-1133">Transmembrane helix</keyword>
<feature type="transmembrane region" description="Helical" evidence="6">
    <location>
        <begin position="20"/>
        <end position="47"/>
    </location>
</feature>
<dbReference type="GO" id="GO:0017004">
    <property type="term" value="P:cytochrome complex assembly"/>
    <property type="evidence" value="ECO:0007669"/>
    <property type="project" value="InterPro"/>
</dbReference>
<dbReference type="STRING" id="1837282.A6F49_10925"/>
<dbReference type="InterPro" id="IPR051790">
    <property type="entry name" value="Cytochrome_c-biogenesis_DsbD"/>
</dbReference>
<feature type="transmembrane region" description="Helical" evidence="6">
    <location>
        <begin position="68"/>
        <end position="93"/>
    </location>
</feature>
<evidence type="ECO:0000313" key="9">
    <source>
        <dbReference type="Proteomes" id="UP000078292"/>
    </source>
</evidence>
<evidence type="ECO:0000256" key="4">
    <source>
        <dbReference type="ARBA" id="ARBA00022989"/>
    </source>
</evidence>
<dbReference type="GO" id="GO:0016020">
    <property type="term" value="C:membrane"/>
    <property type="evidence" value="ECO:0007669"/>
    <property type="project" value="UniProtKB-SubCell"/>
</dbReference>
<feature type="transmembrane region" description="Helical" evidence="6">
    <location>
        <begin position="217"/>
        <end position="239"/>
    </location>
</feature>
<dbReference type="PANTHER" id="PTHR31272:SF4">
    <property type="entry name" value="CYTOCHROME C-TYPE BIOGENESIS PROTEIN HI_1454-RELATED"/>
    <property type="match status" value="1"/>
</dbReference>
<keyword evidence="5 6" id="KW-0472">Membrane</keyword>
<feature type="domain" description="Cytochrome C biogenesis protein transmembrane" evidence="7">
    <location>
        <begin position="18"/>
        <end position="231"/>
    </location>
</feature>
<feature type="transmembrane region" description="Helical" evidence="6">
    <location>
        <begin position="134"/>
        <end position="164"/>
    </location>
</feature>
<evidence type="ECO:0000256" key="6">
    <source>
        <dbReference type="SAM" id="Phobius"/>
    </source>
</evidence>
<comment type="subcellular location">
    <subcellularLocation>
        <location evidence="1">Membrane</location>
        <topology evidence="1">Multi-pass membrane protein</topology>
    </subcellularLocation>
</comment>
<proteinExistence type="inferred from homology"/>
<feature type="transmembrane region" description="Helical" evidence="6">
    <location>
        <begin position="99"/>
        <end position="122"/>
    </location>
</feature>
<evidence type="ECO:0000313" key="8">
    <source>
        <dbReference type="EMBL" id="OAV60662.1"/>
    </source>
</evidence>
<feature type="transmembrane region" description="Helical" evidence="6">
    <location>
        <begin position="176"/>
        <end position="197"/>
    </location>
</feature>
<dbReference type="EMBL" id="LXEY01000019">
    <property type="protein sequence ID" value="OAV60662.1"/>
    <property type="molecule type" value="Genomic_DNA"/>
</dbReference>
<evidence type="ECO:0000256" key="2">
    <source>
        <dbReference type="ARBA" id="ARBA00006143"/>
    </source>
</evidence>
<dbReference type="AlphaFoldDB" id="A0A1B7LZ46"/>
<gene>
    <name evidence="8" type="ORF">A6F49_10925</name>
</gene>
<evidence type="ECO:0000256" key="3">
    <source>
        <dbReference type="ARBA" id="ARBA00022692"/>
    </source>
</evidence>
<evidence type="ECO:0000256" key="5">
    <source>
        <dbReference type="ARBA" id="ARBA00023136"/>
    </source>
</evidence>
<comment type="similarity">
    <text evidence="2">Belongs to the DsbD family.</text>
</comment>
<reference evidence="8 9" key="1">
    <citation type="submission" date="2016-04" db="EMBL/GenBank/DDBJ databases">
        <title>First whole genome shotgun sequence of the bacterium Enteractinococcus sp. strain UASWS1574.</title>
        <authorList>
            <person name="Crovadore J."/>
            <person name="Chablais R."/>
            <person name="Lefort F."/>
        </authorList>
    </citation>
    <scope>NUCLEOTIDE SEQUENCE [LARGE SCALE GENOMIC DNA]</scope>
    <source>
        <strain evidence="8 9">UASWS1574</strain>
    </source>
</reference>